<dbReference type="AlphaFoldDB" id="A0A4Y7TX44"/>
<reference evidence="2 3" key="1">
    <citation type="journal article" date="2019" name="Nat. Ecol. Evol.">
        <title>Megaphylogeny resolves global patterns of mushroom evolution.</title>
        <authorList>
            <person name="Varga T."/>
            <person name="Krizsan K."/>
            <person name="Foldi C."/>
            <person name="Dima B."/>
            <person name="Sanchez-Garcia M."/>
            <person name="Sanchez-Ramirez S."/>
            <person name="Szollosi G.J."/>
            <person name="Szarkandi J.G."/>
            <person name="Papp V."/>
            <person name="Albert L."/>
            <person name="Andreopoulos W."/>
            <person name="Angelini C."/>
            <person name="Antonin V."/>
            <person name="Barry K.W."/>
            <person name="Bougher N.L."/>
            <person name="Buchanan P."/>
            <person name="Buyck B."/>
            <person name="Bense V."/>
            <person name="Catcheside P."/>
            <person name="Chovatia M."/>
            <person name="Cooper J."/>
            <person name="Damon W."/>
            <person name="Desjardin D."/>
            <person name="Finy P."/>
            <person name="Geml J."/>
            <person name="Haridas S."/>
            <person name="Hughes K."/>
            <person name="Justo A."/>
            <person name="Karasinski D."/>
            <person name="Kautmanova I."/>
            <person name="Kiss B."/>
            <person name="Kocsube S."/>
            <person name="Kotiranta H."/>
            <person name="LaButti K.M."/>
            <person name="Lechner B.E."/>
            <person name="Liimatainen K."/>
            <person name="Lipzen A."/>
            <person name="Lukacs Z."/>
            <person name="Mihaltcheva S."/>
            <person name="Morgado L.N."/>
            <person name="Niskanen T."/>
            <person name="Noordeloos M.E."/>
            <person name="Ohm R.A."/>
            <person name="Ortiz-Santana B."/>
            <person name="Ovrebo C."/>
            <person name="Racz N."/>
            <person name="Riley R."/>
            <person name="Savchenko A."/>
            <person name="Shiryaev A."/>
            <person name="Soop K."/>
            <person name="Spirin V."/>
            <person name="Szebenyi C."/>
            <person name="Tomsovsky M."/>
            <person name="Tulloss R.E."/>
            <person name="Uehling J."/>
            <person name="Grigoriev I.V."/>
            <person name="Vagvolgyi C."/>
            <person name="Papp T."/>
            <person name="Martin F.M."/>
            <person name="Miettinen O."/>
            <person name="Hibbett D.S."/>
            <person name="Nagy L.G."/>
        </authorList>
    </citation>
    <scope>NUCLEOTIDE SEQUENCE [LARGE SCALE GENOMIC DNA]</scope>
    <source>
        <strain evidence="2 3">FP101781</strain>
    </source>
</reference>
<organism evidence="2 3">
    <name type="scientific">Coprinellus micaceus</name>
    <name type="common">Glistening ink-cap mushroom</name>
    <name type="synonym">Coprinus micaceus</name>
    <dbReference type="NCBI Taxonomy" id="71717"/>
    <lineage>
        <taxon>Eukaryota</taxon>
        <taxon>Fungi</taxon>
        <taxon>Dikarya</taxon>
        <taxon>Basidiomycota</taxon>
        <taxon>Agaricomycotina</taxon>
        <taxon>Agaricomycetes</taxon>
        <taxon>Agaricomycetidae</taxon>
        <taxon>Agaricales</taxon>
        <taxon>Agaricineae</taxon>
        <taxon>Psathyrellaceae</taxon>
        <taxon>Coprinellus</taxon>
    </lineage>
</organism>
<accession>A0A4Y7TX44</accession>
<dbReference type="Proteomes" id="UP000298030">
    <property type="component" value="Unassembled WGS sequence"/>
</dbReference>
<proteinExistence type="predicted"/>
<keyword evidence="3" id="KW-1185">Reference proteome</keyword>
<evidence type="ECO:0000313" key="3">
    <source>
        <dbReference type="Proteomes" id="UP000298030"/>
    </source>
</evidence>
<evidence type="ECO:0000256" key="1">
    <source>
        <dbReference type="SAM" id="MobiDB-lite"/>
    </source>
</evidence>
<dbReference type="EMBL" id="QPFP01000003">
    <property type="protein sequence ID" value="TEB38139.1"/>
    <property type="molecule type" value="Genomic_DNA"/>
</dbReference>
<feature type="region of interest" description="Disordered" evidence="1">
    <location>
        <begin position="1"/>
        <end position="74"/>
    </location>
</feature>
<name>A0A4Y7TX44_COPMI</name>
<protein>
    <submittedName>
        <fullName evidence="2">Uncharacterized protein</fullName>
    </submittedName>
</protein>
<sequence length="172" mass="19192">MDWGRVARYKRRANPNRDSQAPNPHLFLTPQRPHSSPTSSSWTPDLQTRLVKSSPGRGGRRHHLRAVRSQPVSQLPVRTRPLERFHRQHASTCPSHVQSLLVTHPGFLSSSIPSRHSPSSGASPTSRRSLVRCHPSCGTSLSAFFTMPHGVQRGEGITMGMEDGQQRRLQKS</sequence>
<gene>
    <name evidence="2" type="ORF">FA13DRAFT_725835</name>
</gene>
<feature type="compositionally biased region" description="Low complexity" evidence="1">
    <location>
        <begin position="29"/>
        <end position="44"/>
    </location>
</feature>
<comment type="caution">
    <text evidence="2">The sequence shown here is derived from an EMBL/GenBank/DDBJ whole genome shotgun (WGS) entry which is preliminary data.</text>
</comment>
<evidence type="ECO:0000313" key="2">
    <source>
        <dbReference type="EMBL" id="TEB38139.1"/>
    </source>
</evidence>